<dbReference type="AlphaFoldDB" id="T0ZSS7"/>
<reference evidence="11" key="1">
    <citation type="submission" date="2013-08" db="EMBL/GenBank/DDBJ databases">
        <authorList>
            <person name="Mendez C."/>
            <person name="Richter M."/>
            <person name="Ferrer M."/>
            <person name="Sanchez J."/>
        </authorList>
    </citation>
    <scope>NUCLEOTIDE SEQUENCE</scope>
</reference>
<keyword evidence="6" id="KW-0406">Ion transport</keyword>
<dbReference type="InterPro" id="IPR039426">
    <property type="entry name" value="TonB-dep_rcpt-like"/>
</dbReference>
<dbReference type="GO" id="GO:0006826">
    <property type="term" value="P:iron ion transport"/>
    <property type="evidence" value="ECO:0007669"/>
    <property type="project" value="UniProtKB-KW"/>
</dbReference>
<dbReference type="InterPro" id="IPR036942">
    <property type="entry name" value="Beta-barrel_TonB_sf"/>
</dbReference>
<keyword evidence="5" id="KW-0408">Iron</keyword>
<keyword evidence="8" id="KW-0472">Membrane</keyword>
<evidence type="ECO:0000256" key="2">
    <source>
        <dbReference type="ARBA" id="ARBA00022448"/>
    </source>
</evidence>
<evidence type="ECO:0000256" key="1">
    <source>
        <dbReference type="ARBA" id="ARBA00004571"/>
    </source>
</evidence>
<organism evidence="11">
    <name type="scientific">mine drainage metagenome</name>
    <dbReference type="NCBI Taxonomy" id="410659"/>
    <lineage>
        <taxon>unclassified sequences</taxon>
        <taxon>metagenomes</taxon>
        <taxon>ecological metagenomes</taxon>
    </lineage>
</organism>
<protein>
    <submittedName>
        <fullName evidence="11">TonB-dependent receptor, plug</fullName>
    </submittedName>
</protein>
<proteinExistence type="predicted"/>
<dbReference type="PANTHER" id="PTHR32552:SF81">
    <property type="entry name" value="TONB-DEPENDENT OUTER MEMBRANE RECEPTOR"/>
    <property type="match status" value="1"/>
</dbReference>
<keyword evidence="11" id="KW-0675">Receptor</keyword>
<name>T0ZSS7_9ZZZZ</name>
<evidence type="ECO:0000256" key="7">
    <source>
        <dbReference type="ARBA" id="ARBA00023077"/>
    </source>
</evidence>
<keyword evidence="7" id="KW-0798">TonB box</keyword>
<dbReference type="Pfam" id="PF00593">
    <property type="entry name" value="TonB_dep_Rec_b-barrel"/>
    <property type="match status" value="1"/>
</dbReference>
<dbReference type="InterPro" id="IPR000531">
    <property type="entry name" value="Beta-barrel_TonB"/>
</dbReference>
<dbReference type="GO" id="GO:0009279">
    <property type="term" value="C:cell outer membrane"/>
    <property type="evidence" value="ECO:0007669"/>
    <property type="project" value="UniProtKB-SubCell"/>
</dbReference>
<dbReference type="PANTHER" id="PTHR32552">
    <property type="entry name" value="FERRICHROME IRON RECEPTOR-RELATED"/>
    <property type="match status" value="1"/>
</dbReference>
<keyword evidence="4" id="KW-0812">Transmembrane</keyword>
<gene>
    <name evidence="11" type="ORF">B2A_06931</name>
</gene>
<evidence type="ECO:0000256" key="6">
    <source>
        <dbReference type="ARBA" id="ARBA00023065"/>
    </source>
</evidence>
<comment type="subcellular location">
    <subcellularLocation>
        <location evidence="1">Cell outer membrane</location>
        <topology evidence="1">Multi-pass membrane protein</topology>
    </subcellularLocation>
</comment>
<evidence type="ECO:0000256" key="5">
    <source>
        <dbReference type="ARBA" id="ARBA00023004"/>
    </source>
</evidence>
<evidence type="ECO:0000256" key="8">
    <source>
        <dbReference type="ARBA" id="ARBA00023136"/>
    </source>
</evidence>
<evidence type="ECO:0000313" key="11">
    <source>
        <dbReference type="EMBL" id="EQD51316.1"/>
    </source>
</evidence>
<keyword evidence="2" id="KW-0813">Transport</keyword>
<comment type="caution">
    <text evidence="11">The sequence shown here is derived from an EMBL/GenBank/DDBJ whole genome shotgun (WGS) entry which is preliminary data.</text>
</comment>
<evidence type="ECO:0000259" key="10">
    <source>
        <dbReference type="Pfam" id="PF00593"/>
    </source>
</evidence>
<feature type="non-terminal residue" evidence="11">
    <location>
        <position position="98"/>
    </location>
</feature>
<reference evidence="11" key="2">
    <citation type="journal article" date="2014" name="ISME J.">
        <title>Microbial stratification in low pH oxic and suboxic macroscopic growths along an acid mine drainage.</title>
        <authorList>
            <person name="Mendez-Garcia C."/>
            <person name="Mesa V."/>
            <person name="Sprenger R.R."/>
            <person name="Richter M."/>
            <person name="Diez M.S."/>
            <person name="Solano J."/>
            <person name="Bargiela R."/>
            <person name="Golyshina O.V."/>
            <person name="Manteca A."/>
            <person name="Ramos J.L."/>
            <person name="Gallego J.R."/>
            <person name="Llorente I."/>
            <person name="Martins Dos Santos V.A."/>
            <person name="Jensen O.N."/>
            <person name="Pelaez A.I."/>
            <person name="Sanchez J."/>
            <person name="Ferrer M."/>
        </authorList>
    </citation>
    <scope>NUCLEOTIDE SEQUENCE</scope>
</reference>
<evidence type="ECO:0000256" key="3">
    <source>
        <dbReference type="ARBA" id="ARBA00022496"/>
    </source>
</evidence>
<keyword evidence="3" id="KW-0410">Iron transport</keyword>
<dbReference type="Gene3D" id="2.40.170.20">
    <property type="entry name" value="TonB-dependent receptor, beta-barrel domain"/>
    <property type="match status" value="1"/>
</dbReference>
<dbReference type="SUPFAM" id="SSF56935">
    <property type="entry name" value="Porins"/>
    <property type="match status" value="1"/>
</dbReference>
<sequence length="98" mass="10948">MVYVQAAKGFRIGQLNTVRADPVSGQLIPLASNPDSLWNYELGEKSYLLQRRLLIDADVYYIDWRNIQLNALTVPSGINYITNAGHADIKGLELDVEA</sequence>
<evidence type="ECO:0000256" key="9">
    <source>
        <dbReference type="ARBA" id="ARBA00023237"/>
    </source>
</evidence>
<keyword evidence="9" id="KW-0998">Cell outer membrane</keyword>
<dbReference type="EMBL" id="AUZZ01004947">
    <property type="protein sequence ID" value="EQD51316.1"/>
    <property type="molecule type" value="Genomic_DNA"/>
</dbReference>
<feature type="domain" description="TonB-dependent receptor-like beta-barrel" evidence="10">
    <location>
        <begin position="1"/>
        <end position="96"/>
    </location>
</feature>
<evidence type="ECO:0000256" key="4">
    <source>
        <dbReference type="ARBA" id="ARBA00022692"/>
    </source>
</evidence>
<accession>T0ZSS7</accession>